<feature type="region of interest" description="Disordered" evidence="1">
    <location>
        <begin position="1"/>
        <end position="29"/>
    </location>
</feature>
<proteinExistence type="predicted"/>
<dbReference type="Proteomes" id="UP000269199">
    <property type="component" value="Chromosome"/>
</dbReference>
<protein>
    <submittedName>
        <fullName evidence="2">Uncharacterized protein</fullName>
    </submittedName>
</protein>
<gene>
    <name evidence="2" type="ORF">RC54_17660</name>
</gene>
<evidence type="ECO:0000313" key="3">
    <source>
        <dbReference type="Proteomes" id="UP000269199"/>
    </source>
</evidence>
<dbReference type="AlphaFoldDB" id="A0AAD0XI70"/>
<accession>A0AAD0XI70</accession>
<reference evidence="2 3" key="1">
    <citation type="submission" date="2017-11" db="EMBL/GenBank/DDBJ databases">
        <title>Complete genome sequence of Herbaspirillum rubrisubalbicans DSM 11543.</title>
        <authorList>
            <person name="Chen M."/>
            <person name="An Q."/>
        </authorList>
    </citation>
    <scope>NUCLEOTIDE SEQUENCE [LARGE SCALE GENOMIC DNA]</scope>
    <source>
        <strain evidence="2 3">DSM 11543</strain>
    </source>
</reference>
<sequence>MMFKAQIGAPRQGEGRSGSLQSRQNSPCDRRACEKYRQMAMPNVPNVTEKRSERALEIVFETF</sequence>
<evidence type="ECO:0000313" key="2">
    <source>
        <dbReference type="EMBL" id="AYR25534.1"/>
    </source>
</evidence>
<evidence type="ECO:0000256" key="1">
    <source>
        <dbReference type="SAM" id="MobiDB-lite"/>
    </source>
</evidence>
<dbReference type="EMBL" id="CP024996">
    <property type="protein sequence ID" value="AYR25534.1"/>
    <property type="molecule type" value="Genomic_DNA"/>
</dbReference>
<feature type="compositionally biased region" description="Polar residues" evidence="1">
    <location>
        <begin position="18"/>
        <end position="27"/>
    </location>
</feature>
<name>A0AAD0XI70_9BURK</name>
<organism evidence="2 3">
    <name type="scientific">Herbaspirillum rubrisubalbicans</name>
    <dbReference type="NCBI Taxonomy" id="80842"/>
    <lineage>
        <taxon>Bacteria</taxon>
        <taxon>Pseudomonadati</taxon>
        <taxon>Pseudomonadota</taxon>
        <taxon>Betaproteobacteria</taxon>
        <taxon>Burkholderiales</taxon>
        <taxon>Oxalobacteraceae</taxon>
        <taxon>Herbaspirillum</taxon>
    </lineage>
</organism>